<sequence length="520" mass="56541">MNREHLFSQLAAHTGPFDIAIIGGGATGLGAAVDAASRGHSVVLIEQSDFAKGTSSRSTKLVHGGVRYLKQGNVSLVLEALRERGLLVRNAPHLVHSLPFVIPSYHWWEGPFYGIGMKVYDTLAGQLGLQPSRYLSREEMISLLPTLETHGLEGGVVYHDGQFDDARLAIHLARTAVNHGAIVLNHTRCCGLIKENGHVIGIQAECVEAGTQYEIRARCVINATGVFVDDIRRMDDAKADSIVAPSQGVHLVLPREFLPGDSAIMIPKTDDGRVLFAVPWHGRVIIGTTDTPVHHASLEPRALPDEIEFLMTHAARYLTRDPTPADVLSIYAGLRPLVAMKNAETTSALSRDHTILIADSGLITITGGKWTTYRRMAEDVVDQAEMVGGLAMQHCTTHDLMIHGSATVLDPHDPLAVYGSDAAQIQALAAQQPEWAGKVHPRLDLTCAEVVFHARHEMARTVGDVLARRSRSLLLDAQSSMSAAPRIGALMATELGWDAEKTWHEVDRFQKLACGYILEG</sequence>
<dbReference type="InterPro" id="IPR038299">
    <property type="entry name" value="DAO_C_sf"/>
</dbReference>
<evidence type="ECO:0000256" key="1">
    <source>
        <dbReference type="ARBA" id="ARBA00001974"/>
    </source>
</evidence>
<comment type="similarity">
    <text evidence="2">Belongs to the FAD-dependent glycerol-3-phosphate dehydrogenase family.</text>
</comment>
<keyword evidence="5" id="KW-0274">FAD</keyword>
<evidence type="ECO:0000259" key="8">
    <source>
        <dbReference type="Pfam" id="PF16901"/>
    </source>
</evidence>
<keyword evidence="3" id="KW-0285">Flavoprotein</keyword>
<feature type="domain" description="Alpha-glycerophosphate oxidase C-terminal" evidence="8">
    <location>
        <begin position="415"/>
        <end position="501"/>
    </location>
</feature>
<dbReference type="PRINTS" id="PR01001">
    <property type="entry name" value="FADG3PDH"/>
</dbReference>
<dbReference type="PANTHER" id="PTHR11985:SF35">
    <property type="entry name" value="ANAEROBIC GLYCEROL-3-PHOSPHATE DEHYDROGENASE SUBUNIT A"/>
    <property type="match status" value="1"/>
</dbReference>
<dbReference type="PANTHER" id="PTHR11985">
    <property type="entry name" value="GLYCEROL-3-PHOSPHATE DEHYDROGENASE"/>
    <property type="match status" value="1"/>
</dbReference>
<dbReference type="InterPro" id="IPR036188">
    <property type="entry name" value="FAD/NAD-bd_sf"/>
</dbReference>
<dbReference type="Pfam" id="PF16901">
    <property type="entry name" value="DAO_C"/>
    <property type="match status" value="1"/>
</dbReference>
<dbReference type="Proteomes" id="UP000590740">
    <property type="component" value="Unassembled WGS sequence"/>
</dbReference>
<dbReference type="InterPro" id="IPR000447">
    <property type="entry name" value="G3P_DH_FAD-dep"/>
</dbReference>
<evidence type="ECO:0000256" key="2">
    <source>
        <dbReference type="ARBA" id="ARBA00007330"/>
    </source>
</evidence>
<feature type="domain" description="FAD dependent oxidoreductase" evidence="7">
    <location>
        <begin position="18"/>
        <end position="374"/>
    </location>
</feature>
<dbReference type="GO" id="GO:0046168">
    <property type="term" value="P:glycerol-3-phosphate catabolic process"/>
    <property type="evidence" value="ECO:0007669"/>
    <property type="project" value="TreeGrafter"/>
</dbReference>
<dbReference type="Gene3D" id="1.10.8.870">
    <property type="entry name" value="Alpha-glycerophosphate oxidase, cap domain"/>
    <property type="match status" value="1"/>
</dbReference>
<evidence type="ECO:0000256" key="6">
    <source>
        <dbReference type="ARBA" id="ARBA00023002"/>
    </source>
</evidence>
<evidence type="ECO:0000256" key="5">
    <source>
        <dbReference type="ARBA" id="ARBA00022827"/>
    </source>
</evidence>
<dbReference type="Gene3D" id="3.50.50.60">
    <property type="entry name" value="FAD/NAD(P)-binding domain"/>
    <property type="match status" value="1"/>
</dbReference>
<name>A0A7W7YAR8_9BACT</name>
<comment type="caution">
    <text evidence="9">The sequence shown here is derived from an EMBL/GenBank/DDBJ whole genome shotgun (WGS) entry which is preliminary data.</text>
</comment>
<dbReference type="InterPro" id="IPR031656">
    <property type="entry name" value="DAO_C"/>
</dbReference>
<keyword evidence="4" id="KW-0319">Glycerol metabolism</keyword>
<dbReference type="SUPFAM" id="SSF51905">
    <property type="entry name" value="FAD/NAD(P)-binding domain"/>
    <property type="match status" value="1"/>
</dbReference>
<dbReference type="GO" id="GO:0004368">
    <property type="term" value="F:glycerol-3-phosphate dehydrogenase (quinone) activity"/>
    <property type="evidence" value="ECO:0007669"/>
    <property type="project" value="UniProtKB-EC"/>
</dbReference>
<gene>
    <name evidence="9" type="ORF">HNQ65_002335</name>
</gene>
<keyword evidence="10" id="KW-1185">Reference proteome</keyword>
<evidence type="ECO:0000256" key="3">
    <source>
        <dbReference type="ARBA" id="ARBA00022630"/>
    </source>
</evidence>
<keyword evidence="6 9" id="KW-0560">Oxidoreductase</keyword>
<dbReference type="Gene3D" id="3.30.9.10">
    <property type="entry name" value="D-Amino Acid Oxidase, subunit A, domain 2"/>
    <property type="match status" value="1"/>
</dbReference>
<dbReference type="InterPro" id="IPR006076">
    <property type="entry name" value="FAD-dep_OxRdtase"/>
</dbReference>
<dbReference type="EC" id="1.1.5.3" evidence="9"/>
<accession>A0A7W7YAR8</accession>
<protein>
    <submittedName>
        <fullName evidence="9">Glycerol-3-phosphate dehydrogenase</fullName>
        <ecNumber evidence="9">1.1.5.3</ecNumber>
    </submittedName>
</protein>
<dbReference type="Pfam" id="PF01266">
    <property type="entry name" value="DAO"/>
    <property type="match status" value="1"/>
</dbReference>
<evidence type="ECO:0000313" key="10">
    <source>
        <dbReference type="Proteomes" id="UP000590740"/>
    </source>
</evidence>
<dbReference type="RefSeq" id="WP_184339665.1">
    <property type="nucleotide sequence ID" value="NZ_JACHIG010000004.1"/>
</dbReference>
<organism evidence="9 10">
    <name type="scientific">Prosthecobacter vanneervenii</name>
    <dbReference type="NCBI Taxonomy" id="48466"/>
    <lineage>
        <taxon>Bacteria</taxon>
        <taxon>Pseudomonadati</taxon>
        <taxon>Verrucomicrobiota</taxon>
        <taxon>Verrucomicrobiia</taxon>
        <taxon>Verrucomicrobiales</taxon>
        <taxon>Verrucomicrobiaceae</taxon>
        <taxon>Prosthecobacter</taxon>
    </lineage>
</organism>
<dbReference type="AlphaFoldDB" id="A0A7W7YAR8"/>
<evidence type="ECO:0000259" key="7">
    <source>
        <dbReference type="Pfam" id="PF01266"/>
    </source>
</evidence>
<proteinExistence type="inferred from homology"/>
<evidence type="ECO:0000313" key="9">
    <source>
        <dbReference type="EMBL" id="MBB5032753.1"/>
    </source>
</evidence>
<comment type="cofactor">
    <cofactor evidence="1">
        <name>FAD</name>
        <dbReference type="ChEBI" id="CHEBI:57692"/>
    </cofactor>
</comment>
<dbReference type="PROSITE" id="PS00978">
    <property type="entry name" value="FAD_G3PDH_2"/>
    <property type="match status" value="1"/>
</dbReference>
<dbReference type="GO" id="GO:0006071">
    <property type="term" value="P:glycerol metabolic process"/>
    <property type="evidence" value="ECO:0007669"/>
    <property type="project" value="UniProtKB-KW"/>
</dbReference>
<evidence type="ECO:0000256" key="4">
    <source>
        <dbReference type="ARBA" id="ARBA00022798"/>
    </source>
</evidence>
<reference evidence="9 10" key="1">
    <citation type="submission" date="2020-08" db="EMBL/GenBank/DDBJ databases">
        <title>Genomic Encyclopedia of Type Strains, Phase IV (KMG-IV): sequencing the most valuable type-strain genomes for metagenomic binning, comparative biology and taxonomic classification.</title>
        <authorList>
            <person name="Goeker M."/>
        </authorList>
    </citation>
    <scope>NUCLEOTIDE SEQUENCE [LARGE SCALE GENOMIC DNA]</scope>
    <source>
        <strain evidence="9 10">DSM 12252</strain>
    </source>
</reference>
<dbReference type="EMBL" id="JACHIG010000004">
    <property type="protein sequence ID" value="MBB5032753.1"/>
    <property type="molecule type" value="Genomic_DNA"/>
</dbReference>